<dbReference type="NCBIfam" id="NF008439">
    <property type="entry name" value="PRK11282.1"/>
    <property type="match status" value="1"/>
</dbReference>
<dbReference type="InterPro" id="IPR016169">
    <property type="entry name" value="FAD-bd_PCMH_sub2"/>
</dbReference>
<sequence length="414" mass="42954">MTAPGPGPAPDRHFRPLDADGVREVVAWAAAEGQPLEVIGTGSKRALGRPVQAAHVLDLSAISGVEAYEPAELVITAKAATPLAEVEALLAGADQEFAFEPMDYGPLLGLEPGRGTLGGMLATNLSGPKRLKHGAARDHVLGIHAVSGRGEIFKSGGTVVKNVTGYDLSRGLAGSWGTLAVTTSLSLKVLPAPQTEASVLIEGLEDDEAADALCRAMGTSAEASSAAHLPQGIGSRLAVDGLSLDRPATLIRLEGFAPSVDYRFEALAHLMKPLGPVTRLEAEPSRALWRAVRDVRPFCSDAAPVWRVSVAPASGSDFVATLRENCEADAFYDWSGGLVWLSMPDGDAHAAEVRFAVSQVGGGHATLVRADAATRANLAVFEPQGAALAALGHRLKAQFDPVGILNPGRMLAGA</sequence>
<evidence type="ECO:0000256" key="1">
    <source>
        <dbReference type="ARBA" id="ARBA00022630"/>
    </source>
</evidence>
<evidence type="ECO:0000259" key="3">
    <source>
        <dbReference type="PROSITE" id="PS51387"/>
    </source>
</evidence>
<dbReference type="Pfam" id="PF01565">
    <property type="entry name" value="FAD_binding_4"/>
    <property type="match status" value="1"/>
</dbReference>
<reference evidence="4 5" key="1">
    <citation type="submission" date="2018-04" db="EMBL/GenBank/DDBJ databases">
        <title>Genomic Encyclopedia of Archaeal and Bacterial Type Strains, Phase II (KMG-II): from individual species to whole genera.</title>
        <authorList>
            <person name="Goeker M."/>
        </authorList>
    </citation>
    <scope>NUCLEOTIDE SEQUENCE [LARGE SCALE GENOMIC DNA]</scope>
    <source>
        <strain evidence="4 5">DSM 23382</strain>
    </source>
</reference>
<dbReference type="RefSeq" id="WP_107987943.1">
    <property type="nucleotide sequence ID" value="NZ_QAYG01000001.1"/>
</dbReference>
<dbReference type="EMBL" id="QAYG01000001">
    <property type="protein sequence ID" value="PTW62360.1"/>
    <property type="molecule type" value="Genomic_DNA"/>
</dbReference>
<keyword evidence="2" id="KW-0274">FAD</keyword>
<name>A0A2T5VF46_9HYPH</name>
<dbReference type="SUPFAM" id="SSF56176">
    <property type="entry name" value="FAD-binding/transporter-associated domain-like"/>
    <property type="match status" value="1"/>
</dbReference>
<evidence type="ECO:0000313" key="5">
    <source>
        <dbReference type="Proteomes" id="UP000244081"/>
    </source>
</evidence>
<dbReference type="InterPro" id="IPR016164">
    <property type="entry name" value="FAD-linked_Oxase-like_C"/>
</dbReference>
<dbReference type="Proteomes" id="UP000244081">
    <property type="component" value="Unassembled WGS sequence"/>
</dbReference>
<accession>A0A2T5VF46</accession>
<dbReference type="PANTHER" id="PTHR11748">
    <property type="entry name" value="D-LACTATE DEHYDROGENASE"/>
    <property type="match status" value="1"/>
</dbReference>
<dbReference type="SUPFAM" id="SSF55103">
    <property type="entry name" value="FAD-linked oxidases, C-terminal domain"/>
    <property type="match status" value="1"/>
</dbReference>
<dbReference type="InterPro" id="IPR006094">
    <property type="entry name" value="Oxid_FAD_bind_N"/>
</dbReference>
<keyword evidence="5" id="KW-1185">Reference proteome</keyword>
<dbReference type="GO" id="GO:0071949">
    <property type="term" value="F:FAD binding"/>
    <property type="evidence" value="ECO:0007669"/>
    <property type="project" value="InterPro"/>
</dbReference>
<feature type="domain" description="FAD-binding PCMH-type" evidence="3">
    <location>
        <begin position="6"/>
        <end position="192"/>
    </location>
</feature>
<dbReference type="InterPro" id="IPR036318">
    <property type="entry name" value="FAD-bd_PCMH-like_sf"/>
</dbReference>
<evidence type="ECO:0000313" key="4">
    <source>
        <dbReference type="EMBL" id="PTW62360.1"/>
    </source>
</evidence>
<comment type="caution">
    <text evidence="4">The sequence shown here is derived from an EMBL/GenBank/DDBJ whole genome shotgun (WGS) entry which is preliminary data.</text>
</comment>
<organism evidence="4 5">
    <name type="scientific">Breoghania corrubedonensis</name>
    <dbReference type="NCBI Taxonomy" id="665038"/>
    <lineage>
        <taxon>Bacteria</taxon>
        <taxon>Pseudomonadati</taxon>
        <taxon>Pseudomonadota</taxon>
        <taxon>Alphaproteobacteria</taxon>
        <taxon>Hyphomicrobiales</taxon>
        <taxon>Stappiaceae</taxon>
        <taxon>Breoghania</taxon>
    </lineage>
</organism>
<keyword evidence="1" id="KW-0285">Flavoprotein</keyword>
<dbReference type="AlphaFoldDB" id="A0A2T5VF46"/>
<gene>
    <name evidence="4" type="ORF">C8N35_101402</name>
</gene>
<dbReference type="PROSITE" id="PS51387">
    <property type="entry name" value="FAD_PCMH"/>
    <property type="match status" value="1"/>
</dbReference>
<dbReference type="PANTHER" id="PTHR11748:SF103">
    <property type="entry name" value="GLYCOLATE OXIDASE SUBUNIT GLCE"/>
    <property type="match status" value="1"/>
</dbReference>
<dbReference type="Gene3D" id="3.30.465.10">
    <property type="match status" value="1"/>
</dbReference>
<dbReference type="OrthoDB" id="9811557at2"/>
<evidence type="ECO:0000256" key="2">
    <source>
        <dbReference type="ARBA" id="ARBA00022827"/>
    </source>
</evidence>
<dbReference type="InterPro" id="IPR016166">
    <property type="entry name" value="FAD-bd_PCMH"/>
</dbReference>
<protein>
    <submittedName>
        <fullName evidence="4">Glycolate oxidase FAD binding subunit</fullName>
    </submittedName>
</protein>
<proteinExistence type="predicted"/>
<dbReference type="GO" id="GO:0003824">
    <property type="term" value="F:catalytic activity"/>
    <property type="evidence" value="ECO:0007669"/>
    <property type="project" value="InterPro"/>
</dbReference>